<keyword evidence="1" id="KW-1133">Transmembrane helix</keyword>
<accession>A0ABT0NLA0</accession>
<sequence length="271" mass="31486">MTKKQTVQISMLSVHGIILLCSIINIVICILQHKLFVFPFSYSFFNIPFYRYISSSRAIDFFVLMVFIIVSVVFTILELKEIIKGKTSIFILSNAFFVGSCCYYTCYVNMAEFKYFYSLTQLIFLGISMLLGMCALTVIEVIQSASIVINRTEEDLKKSKYINKNKLIIIFIGLFVFVLITEYFMDFDEFYRNMNIFQGLNVTAFTKYIAYALGIYLGVGSILQSVKRICKLKKVNFLNVNEQIAMFRNDRNKKIIALAVFILSYFVFYLF</sequence>
<reference evidence="2 3" key="1">
    <citation type="submission" date="2019-03" db="EMBL/GenBank/DDBJ databases">
        <authorList>
            <person name="Molinero N."/>
            <person name="Sanchez B."/>
            <person name="Walker A."/>
            <person name="Duncan S."/>
            <person name="Delgado S."/>
            <person name="Margolles A."/>
        </authorList>
    </citation>
    <scope>NUCLEOTIDE SEQUENCE [LARGE SCALE GENOMIC DNA]</scope>
    <source>
        <strain evidence="2 3">IPLA60002</strain>
    </source>
</reference>
<keyword evidence="1" id="KW-0472">Membrane</keyword>
<dbReference type="RefSeq" id="WP_249377482.1">
    <property type="nucleotide sequence ID" value="NZ_SNUZ01000027.1"/>
</dbReference>
<feature type="transmembrane region" description="Helical" evidence="1">
    <location>
        <begin position="167"/>
        <end position="185"/>
    </location>
</feature>
<feature type="transmembrane region" description="Helical" evidence="1">
    <location>
        <begin position="122"/>
        <end position="142"/>
    </location>
</feature>
<protein>
    <submittedName>
        <fullName evidence="2">Uncharacterized protein</fullName>
    </submittedName>
</protein>
<feature type="transmembrane region" description="Helical" evidence="1">
    <location>
        <begin position="89"/>
        <end position="110"/>
    </location>
</feature>
<dbReference type="Proteomes" id="UP001056693">
    <property type="component" value="Unassembled WGS sequence"/>
</dbReference>
<feature type="transmembrane region" description="Helical" evidence="1">
    <location>
        <begin position="58"/>
        <end position="77"/>
    </location>
</feature>
<keyword evidence="3" id="KW-1185">Reference proteome</keyword>
<dbReference type="EMBL" id="SNUZ01000027">
    <property type="protein sequence ID" value="MCL3788677.1"/>
    <property type="molecule type" value="Genomic_DNA"/>
</dbReference>
<feature type="transmembrane region" description="Helical" evidence="1">
    <location>
        <begin position="205"/>
        <end position="223"/>
    </location>
</feature>
<evidence type="ECO:0000313" key="2">
    <source>
        <dbReference type="EMBL" id="MCL3788677.1"/>
    </source>
</evidence>
<organism evidence="2 3">
    <name type="scientific">Ruminococcus bromii</name>
    <dbReference type="NCBI Taxonomy" id="40518"/>
    <lineage>
        <taxon>Bacteria</taxon>
        <taxon>Bacillati</taxon>
        <taxon>Bacillota</taxon>
        <taxon>Clostridia</taxon>
        <taxon>Eubacteriales</taxon>
        <taxon>Oscillospiraceae</taxon>
        <taxon>Ruminococcus</taxon>
    </lineage>
</organism>
<evidence type="ECO:0000256" key="1">
    <source>
        <dbReference type="SAM" id="Phobius"/>
    </source>
</evidence>
<name>A0ABT0NLA0_9FIRM</name>
<proteinExistence type="predicted"/>
<feature type="transmembrane region" description="Helical" evidence="1">
    <location>
        <begin position="12"/>
        <end position="38"/>
    </location>
</feature>
<feature type="transmembrane region" description="Helical" evidence="1">
    <location>
        <begin position="255"/>
        <end position="270"/>
    </location>
</feature>
<keyword evidence="1" id="KW-0812">Transmembrane</keyword>
<evidence type="ECO:0000313" key="3">
    <source>
        <dbReference type="Proteomes" id="UP001056693"/>
    </source>
</evidence>
<gene>
    <name evidence="2" type="ORF">E2N93_11945</name>
</gene>
<comment type="caution">
    <text evidence="2">The sequence shown here is derived from an EMBL/GenBank/DDBJ whole genome shotgun (WGS) entry which is preliminary data.</text>
</comment>